<evidence type="ECO:0000256" key="12">
    <source>
        <dbReference type="SAM" id="Phobius"/>
    </source>
</evidence>
<dbReference type="PANTHER" id="PTHR12151:SF5">
    <property type="entry name" value="AT19154P"/>
    <property type="match status" value="1"/>
</dbReference>
<dbReference type="SUPFAM" id="SSF52833">
    <property type="entry name" value="Thioredoxin-like"/>
    <property type="match status" value="2"/>
</dbReference>
<feature type="compositionally biased region" description="Pro residues" evidence="11">
    <location>
        <begin position="173"/>
        <end position="188"/>
    </location>
</feature>
<feature type="binding site" evidence="9">
    <location>
        <position position="132"/>
    </location>
    <ligand>
        <name>Cu cation</name>
        <dbReference type="ChEBI" id="CHEBI:23378"/>
    </ligand>
</feature>
<comment type="subcellular location">
    <subcellularLocation>
        <location evidence="1 8">Mitochondrion inner membrane</location>
    </subcellularLocation>
</comment>
<dbReference type="GO" id="GO:0005507">
    <property type="term" value="F:copper ion binding"/>
    <property type="evidence" value="ECO:0007669"/>
    <property type="project" value="InterPro"/>
</dbReference>
<feature type="transmembrane region" description="Helical" evidence="12">
    <location>
        <begin position="56"/>
        <end position="77"/>
    </location>
</feature>
<keyword evidence="12" id="KW-0812">Transmembrane</keyword>
<feature type="compositionally biased region" description="Low complexity" evidence="11">
    <location>
        <begin position="157"/>
        <end position="172"/>
    </location>
</feature>
<evidence type="ECO:0000256" key="4">
    <source>
        <dbReference type="ARBA" id="ARBA00022792"/>
    </source>
</evidence>
<dbReference type="InterPro" id="IPR003782">
    <property type="entry name" value="SCO1/SenC"/>
</dbReference>
<feature type="disulfide bond" description="Redox-active" evidence="10">
    <location>
        <begin position="132"/>
        <end position="136"/>
    </location>
</feature>
<keyword evidence="5 9" id="KW-0186">Copper</keyword>
<keyword evidence="14" id="KW-1185">Reference proteome</keyword>
<keyword evidence="12" id="KW-1133">Transmembrane helix</keyword>
<gene>
    <name evidence="13" type="primary">SCO1</name>
    <name evidence="13" type="ORF">HETSPECPRED_008850</name>
</gene>
<dbReference type="PANTHER" id="PTHR12151">
    <property type="entry name" value="ELECTRON TRANSPORT PROTIN SCO1/SENC FAMILY MEMBER"/>
    <property type="match status" value="1"/>
</dbReference>
<dbReference type="CDD" id="cd02968">
    <property type="entry name" value="SCO"/>
    <property type="match status" value="1"/>
</dbReference>
<dbReference type="Pfam" id="PF02630">
    <property type="entry name" value="SCO1-SenC"/>
    <property type="match status" value="2"/>
</dbReference>
<evidence type="ECO:0000313" key="14">
    <source>
        <dbReference type="Proteomes" id="UP000664521"/>
    </source>
</evidence>
<evidence type="ECO:0000256" key="1">
    <source>
        <dbReference type="ARBA" id="ARBA00004273"/>
    </source>
</evidence>
<evidence type="ECO:0000313" key="13">
    <source>
        <dbReference type="EMBL" id="CAF9909140.1"/>
    </source>
</evidence>
<feature type="binding site" evidence="9">
    <location>
        <position position="260"/>
    </location>
    <ligand>
        <name>Cu cation</name>
        <dbReference type="ChEBI" id="CHEBI:23378"/>
    </ligand>
</feature>
<proteinExistence type="inferred from homology"/>
<evidence type="ECO:0000256" key="5">
    <source>
        <dbReference type="ARBA" id="ARBA00023008"/>
    </source>
</evidence>
<dbReference type="FunFam" id="3.40.30.10:FF:000013">
    <property type="entry name" value="Blast:Protein SCO1 homolog, mitochondrial"/>
    <property type="match status" value="1"/>
</dbReference>
<evidence type="ECO:0000256" key="3">
    <source>
        <dbReference type="ARBA" id="ARBA00022723"/>
    </source>
</evidence>
<dbReference type="GO" id="GO:0006878">
    <property type="term" value="P:intracellular copper ion homeostasis"/>
    <property type="evidence" value="ECO:0007669"/>
    <property type="project" value="UniProtKB-UniRule"/>
</dbReference>
<dbReference type="Proteomes" id="UP000664521">
    <property type="component" value="Unassembled WGS sequence"/>
</dbReference>
<keyword evidence="4 8" id="KW-0999">Mitochondrion inner membrane</keyword>
<evidence type="ECO:0000256" key="6">
    <source>
        <dbReference type="ARBA" id="ARBA00023128"/>
    </source>
</evidence>
<keyword evidence="3 9" id="KW-0479">Metal-binding</keyword>
<dbReference type="EMBL" id="CAJPDS010000007">
    <property type="protein sequence ID" value="CAF9909140.1"/>
    <property type="molecule type" value="Genomic_DNA"/>
</dbReference>
<evidence type="ECO:0000256" key="11">
    <source>
        <dbReference type="SAM" id="MobiDB-lite"/>
    </source>
</evidence>
<dbReference type="PIRSF" id="PIRSF037736">
    <property type="entry name" value="SCO1"/>
    <property type="match status" value="1"/>
</dbReference>
<dbReference type="Gene3D" id="3.40.30.10">
    <property type="entry name" value="Glutaredoxin"/>
    <property type="match status" value="1"/>
</dbReference>
<organism evidence="13 14">
    <name type="scientific">Heterodermia speciosa</name>
    <dbReference type="NCBI Taxonomy" id="116794"/>
    <lineage>
        <taxon>Eukaryota</taxon>
        <taxon>Fungi</taxon>
        <taxon>Dikarya</taxon>
        <taxon>Ascomycota</taxon>
        <taxon>Pezizomycotina</taxon>
        <taxon>Lecanoromycetes</taxon>
        <taxon>OSLEUM clade</taxon>
        <taxon>Lecanoromycetidae</taxon>
        <taxon>Caliciales</taxon>
        <taxon>Physciaceae</taxon>
        <taxon>Heterodermia</taxon>
    </lineage>
</organism>
<sequence>MAQPSPFLLCAPRRLIPSTPCLRQRAIPSHPLSTTARRPAYKTIQELRSRTKFGPFSIRAAAVFLAAGCGMIIYFRYEKERIERQRVAEMSKGAGRPKVGGEFHLLDHEGRPFGDGDMKGGFSLVYFGFTHCPDICPEELDKMARMIDLASPSVSPSAPTAPLLPSPSILAPSPSPSPSSPTPTSTPPRPERTPLLPLFITCDPARDTPSVLKTYLAEFHPGILGLTGTWEQIKDVCKKYRVYFSTPEGAKPGMDYLVDHSIYFYLMDPEGDFIEAIGRQHSPETAARIIKEHMGDWKGGVKKK</sequence>
<accession>A0A8H3IAH8</accession>
<dbReference type="InterPro" id="IPR036249">
    <property type="entry name" value="Thioredoxin-like_sf"/>
</dbReference>
<reference evidence="13" key="1">
    <citation type="submission" date="2021-03" db="EMBL/GenBank/DDBJ databases">
        <authorList>
            <person name="Tagirdzhanova G."/>
        </authorList>
    </citation>
    <scope>NUCLEOTIDE SEQUENCE</scope>
</reference>
<dbReference type="InterPro" id="IPR017276">
    <property type="entry name" value="Synth_of_cyt-c-oxidase_Sco1/2"/>
</dbReference>
<evidence type="ECO:0000256" key="10">
    <source>
        <dbReference type="PIRSR" id="PIRSR603782-2"/>
    </source>
</evidence>
<evidence type="ECO:0000256" key="7">
    <source>
        <dbReference type="ARBA" id="ARBA00023136"/>
    </source>
</evidence>
<keyword evidence="7 12" id="KW-0472">Membrane</keyword>
<comment type="similarity">
    <text evidence="2 8">Belongs to the SCO1/2 family.</text>
</comment>
<dbReference type="GO" id="GO:0016531">
    <property type="term" value="F:copper chaperone activity"/>
    <property type="evidence" value="ECO:0007669"/>
    <property type="project" value="InterPro"/>
</dbReference>
<protein>
    <submittedName>
        <fullName evidence="13">Cu-binding protein</fullName>
    </submittedName>
</protein>
<dbReference type="GO" id="GO:0005743">
    <property type="term" value="C:mitochondrial inner membrane"/>
    <property type="evidence" value="ECO:0007669"/>
    <property type="project" value="UniProtKB-SubCell"/>
</dbReference>
<evidence type="ECO:0000256" key="2">
    <source>
        <dbReference type="ARBA" id="ARBA00010996"/>
    </source>
</evidence>
<keyword evidence="10" id="KW-1015">Disulfide bond</keyword>
<dbReference type="OrthoDB" id="270009at2759"/>
<dbReference type="AlphaFoldDB" id="A0A8H3IAH8"/>
<comment type="caution">
    <text evidence="13">The sequence shown here is derived from an EMBL/GenBank/DDBJ whole genome shotgun (WGS) entry which is preliminary data.</text>
</comment>
<name>A0A8H3IAH8_9LECA</name>
<evidence type="ECO:0000256" key="8">
    <source>
        <dbReference type="PIRNR" id="PIRNR037736"/>
    </source>
</evidence>
<feature type="binding site" evidence="9">
    <location>
        <position position="136"/>
    </location>
    <ligand>
        <name>Cu cation</name>
        <dbReference type="ChEBI" id="CHEBI:23378"/>
    </ligand>
</feature>
<feature type="region of interest" description="Disordered" evidence="11">
    <location>
        <begin position="157"/>
        <end position="195"/>
    </location>
</feature>
<dbReference type="GO" id="GO:0045454">
    <property type="term" value="P:cell redox homeostasis"/>
    <property type="evidence" value="ECO:0007669"/>
    <property type="project" value="UniProtKB-ARBA"/>
</dbReference>
<dbReference type="GO" id="GO:0033617">
    <property type="term" value="P:mitochondrial respiratory chain complex IV assembly"/>
    <property type="evidence" value="ECO:0007669"/>
    <property type="project" value="TreeGrafter"/>
</dbReference>
<keyword evidence="6 8" id="KW-0496">Mitochondrion</keyword>
<evidence type="ECO:0000256" key="9">
    <source>
        <dbReference type="PIRSR" id="PIRSR037736-1"/>
    </source>
</evidence>